<feature type="transmembrane region" description="Helical" evidence="8">
    <location>
        <begin position="553"/>
        <end position="572"/>
    </location>
</feature>
<evidence type="ECO:0000256" key="3">
    <source>
        <dbReference type="ARBA" id="ARBA00022692"/>
    </source>
</evidence>
<evidence type="ECO:0000256" key="2">
    <source>
        <dbReference type="ARBA" id="ARBA00022448"/>
    </source>
</evidence>
<evidence type="ECO:0000256" key="6">
    <source>
        <dbReference type="ARBA" id="ARBA00023136"/>
    </source>
</evidence>
<sequence length="738" mass="82002">MDKTRSSSQTAMLGGKEMVSSSSPPLAERRTTWLFIRTLLWKNWTLKRRHPVATFMEIALPCIFILIMGLLKTLVDDVSVPEGWSDDESVTGDDTLGTSYNLFQTSGTTLSGIPAVLPKFTMHETSLWGILLYMGSLSISEGMKMDELSSADLENCTTGVTTRGLVDIDPTSGYAVPTSCRGKVAPYKIAIAPDNTFTRDYFMQTMELWYPRINLRNTSTSAVFPSFMESVKFFDTEEAMEDYVSGQDYASSLENPHIYGGIVFDSYPDDDNIGSFQDIEYTVRLNSTLGRRGAIGLVPRTGGDPPQISPFQKSISMDYYTRYSITGFMTLQTLVTRFVSCMPQWDASTRTTNGECQRPQTTAEVSTELDDALLSSLDNDVIISTAVQNIAGSDATFSSLKDFFPNETVEALLKPLRQAPQPYLGASVAPFPIEAYISSPFYDQVSDVFAIVFILSYLYSISRILVVLIQEKELRLREYMKILGVKEKAIVVSWYITYILILFFGSILQALMGMAGLFSNSSVVLIFLFFLLFSLSVLAYGFMISTIFSKARVGAFVGMVVFFLMYFVSAAFTTETAENQKTAGCILSPVALSLGVTVLSNLEATGTGVNFSNASVLSDNFRFSRSLLMFAIDTVLYTLLGLYFEKVIPKEHGTTLKWYFPVSPSYWRSRRKAREALKDSDPGEALLDSVSVDVNHNFEPVNAELREQERQGEVLAVQRLRKVFPVPGGEKVAVQGLI</sequence>
<keyword evidence="3 8" id="KW-0812">Transmembrane</keyword>
<evidence type="ECO:0000256" key="8">
    <source>
        <dbReference type="SAM" id="Phobius"/>
    </source>
</evidence>
<gene>
    <name evidence="10" type="ORF">F444_04468</name>
</gene>
<evidence type="ECO:0000256" key="1">
    <source>
        <dbReference type="ARBA" id="ARBA00004141"/>
    </source>
</evidence>
<evidence type="ECO:0000256" key="4">
    <source>
        <dbReference type="ARBA" id="ARBA00022737"/>
    </source>
</evidence>
<protein>
    <recommendedName>
        <fullName evidence="9">ABC-2 type transporter transmembrane domain-containing protein</fullName>
    </recommendedName>
</protein>
<dbReference type="GO" id="GO:0016020">
    <property type="term" value="C:membrane"/>
    <property type="evidence" value="ECO:0007669"/>
    <property type="project" value="UniProtKB-SubCell"/>
</dbReference>
<dbReference type="AlphaFoldDB" id="A0A081AQL0"/>
<dbReference type="OrthoDB" id="10255969at2759"/>
<evidence type="ECO:0000259" key="9">
    <source>
        <dbReference type="Pfam" id="PF12698"/>
    </source>
</evidence>
<dbReference type="Proteomes" id="UP000028582">
    <property type="component" value="Unassembled WGS sequence"/>
</dbReference>
<comment type="caution">
    <text evidence="10">The sequence shown here is derived from an EMBL/GenBank/DDBJ whole genome shotgun (WGS) entry which is preliminary data.</text>
</comment>
<dbReference type="GO" id="GO:0140359">
    <property type="term" value="F:ABC-type transporter activity"/>
    <property type="evidence" value="ECO:0007669"/>
    <property type="project" value="InterPro"/>
</dbReference>
<feature type="transmembrane region" description="Helical" evidence="8">
    <location>
        <begin position="52"/>
        <end position="71"/>
    </location>
</feature>
<keyword evidence="5 8" id="KW-1133">Transmembrane helix</keyword>
<keyword evidence="2" id="KW-0813">Transport</keyword>
<feature type="region of interest" description="Disordered" evidence="7">
    <location>
        <begin position="1"/>
        <end position="24"/>
    </location>
</feature>
<dbReference type="Pfam" id="PF12698">
    <property type="entry name" value="ABC2_membrane_3"/>
    <property type="match status" value="1"/>
</dbReference>
<feature type="domain" description="ABC-2 type transporter transmembrane" evidence="9">
    <location>
        <begin position="104"/>
        <end position="643"/>
    </location>
</feature>
<dbReference type="InterPro" id="IPR026082">
    <property type="entry name" value="ABCA"/>
</dbReference>
<evidence type="ECO:0000256" key="7">
    <source>
        <dbReference type="SAM" id="MobiDB-lite"/>
    </source>
</evidence>
<feature type="transmembrane region" description="Helical" evidence="8">
    <location>
        <begin position="448"/>
        <end position="469"/>
    </location>
</feature>
<evidence type="ECO:0000313" key="10">
    <source>
        <dbReference type="EMBL" id="ETO81171.1"/>
    </source>
</evidence>
<proteinExistence type="predicted"/>
<comment type="subcellular location">
    <subcellularLocation>
        <location evidence="1">Membrane</location>
        <topology evidence="1">Multi-pass membrane protein</topology>
    </subcellularLocation>
</comment>
<feature type="transmembrane region" description="Helical" evidence="8">
    <location>
        <begin position="627"/>
        <end position="644"/>
    </location>
</feature>
<dbReference type="InterPro" id="IPR013525">
    <property type="entry name" value="ABC2_TM"/>
</dbReference>
<dbReference type="EMBL" id="ANJA01000899">
    <property type="protein sequence ID" value="ETO81171.1"/>
    <property type="molecule type" value="Genomic_DNA"/>
</dbReference>
<dbReference type="PANTHER" id="PTHR19229">
    <property type="entry name" value="ATP-BINDING CASSETTE TRANSPORTER SUBFAMILY A ABCA"/>
    <property type="match status" value="1"/>
</dbReference>
<evidence type="ECO:0000256" key="5">
    <source>
        <dbReference type="ARBA" id="ARBA00022989"/>
    </source>
</evidence>
<dbReference type="GO" id="GO:0005319">
    <property type="term" value="F:lipid transporter activity"/>
    <property type="evidence" value="ECO:0007669"/>
    <property type="project" value="TreeGrafter"/>
</dbReference>
<keyword evidence="4" id="KW-0677">Repeat</keyword>
<name>A0A081AQL0_PHYNI</name>
<reference evidence="10 11" key="1">
    <citation type="submission" date="2013-11" db="EMBL/GenBank/DDBJ databases">
        <title>The Genome Sequence of Phytophthora parasitica P1976.</title>
        <authorList>
            <consortium name="The Broad Institute Genomics Platform"/>
            <person name="Russ C."/>
            <person name="Tyler B."/>
            <person name="Panabieres F."/>
            <person name="Shan W."/>
            <person name="Tripathy S."/>
            <person name="Grunwald N."/>
            <person name="Machado M."/>
            <person name="Johnson C.S."/>
            <person name="Walker B."/>
            <person name="Young S."/>
            <person name="Zeng Q."/>
            <person name="Gargeya S."/>
            <person name="Fitzgerald M."/>
            <person name="Haas B."/>
            <person name="Abouelleil A."/>
            <person name="Allen A.W."/>
            <person name="Alvarado L."/>
            <person name="Arachchi H.M."/>
            <person name="Berlin A.M."/>
            <person name="Chapman S.B."/>
            <person name="Gainer-Dewar J."/>
            <person name="Goldberg J."/>
            <person name="Griggs A."/>
            <person name="Gujja S."/>
            <person name="Hansen M."/>
            <person name="Howarth C."/>
            <person name="Imamovic A."/>
            <person name="Ireland A."/>
            <person name="Larimer J."/>
            <person name="McCowan C."/>
            <person name="Murphy C."/>
            <person name="Pearson M."/>
            <person name="Poon T.W."/>
            <person name="Priest M."/>
            <person name="Roberts A."/>
            <person name="Saif S."/>
            <person name="Shea T."/>
            <person name="Sisk P."/>
            <person name="Sykes S."/>
            <person name="Wortman J."/>
            <person name="Nusbaum C."/>
            <person name="Birren B."/>
        </authorList>
    </citation>
    <scope>NUCLEOTIDE SEQUENCE [LARGE SCALE GENOMIC DNA]</scope>
    <source>
        <strain evidence="10 11">P1976</strain>
    </source>
</reference>
<feature type="transmembrane region" description="Helical" evidence="8">
    <location>
        <begin position="523"/>
        <end position="541"/>
    </location>
</feature>
<evidence type="ECO:0000313" key="11">
    <source>
        <dbReference type="Proteomes" id="UP000028582"/>
    </source>
</evidence>
<feature type="compositionally biased region" description="Polar residues" evidence="7">
    <location>
        <begin position="1"/>
        <end position="11"/>
    </location>
</feature>
<dbReference type="PANTHER" id="PTHR19229:SF36">
    <property type="entry name" value="ATP-BINDING CASSETTE SUB-FAMILY A MEMBER 2"/>
    <property type="match status" value="1"/>
</dbReference>
<accession>A0A081AQL0</accession>
<organism evidence="10 11">
    <name type="scientific">Phytophthora nicotianae P1976</name>
    <dbReference type="NCBI Taxonomy" id="1317066"/>
    <lineage>
        <taxon>Eukaryota</taxon>
        <taxon>Sar</taxon>
        <taxon>Stramenopiles</taxon>
        <taxon>Oomycota</taxon>
        <taxon>Peronosporomycetes</taxon>
        <taxon>Peronosporales</taxon>
        <taxon>Peronosporaceae</taxon>
        <taxon>Phytophthora</taxon>
    </lineage>
</organism>
<keyword evidence="6 8" id="KW-0472">Membrane</keyword>
<feature type="transmembrane region" description="Helical" evidence="8">
    <location>
        <begin position="490"/>
        <end position="511"/>
    </location>
</feature>